<dbReference type="Gene3D" id="2.40.30.10">
    <property type="entry name" value="Translation factors"/>
    <property type="match status" value="1"/>
</dbReference>
<dbReference type="PROSITE" id="PS51384">
    <property type="entry name" value="FAD_FR"/>
    <property type="match status" value="1"/>
</dbReference>
<feature type="domain" description="FAD-binding FR-type" evidence="8">
    <location>
        <begin position="3"/>
        <end position="105"/>
    </location>
</feature>
<evidence type="ECO:0000313" key="10">
    <source>
        <dbReference type="Proteomes" id="UP000578030"/>
    </source>
</evidence>
<dbReference type="GO" id="GO:0051537">
    <property type="term" value="F:2 iron, 2 sulfur cluster binding"/>
    <property type="evidence" value="ECO:0007669"/>
    <property type="project" value="UniProtKB-KW"/>
</dbReference>
<dbReference type="InterPro" id="IPR012675">
    <property type="entry name" value="Beta-grasp_dom_sf"/>
</dbReference>
<evidence type="ECO:0000259" key="7">
    <source>
        <dbReference type="PROSITE" id="PS51085"/>
    </source>
</evidence>
<dbReference type="SUPFAM" id="SSF54292">
    <property type="entry name" value="2Fe-2S ferredoxin-like"/>
    <property type="match status" value="1"/>
</dbReference>
<dbReference type="Pfam" id="PF00111">
    <property type="entry name" value="Fer2"/>
    <property type="match status" value="1"/>
</dbReference>
<keyword evidence="3" id="KW-0479">Metal-binding</keyword>
<dbReference type="InterPro" id="IPR001041">
    <property type="entry name" value="2Fe-2S_ferredoxin-type"/>
</dbReference>
<reference evidence="9 10" key="1">
    <citation type="submission" date="2020-04" db="EMBL/GenBank/DDBJ databases">
        <title>Description of novel Gluconacetobacter.</title>
        <authorList>
            <person name="Sombolestani A."/>
        </authorList>
    </citation>
    <scope>NUCLEOTIDE SEQUENCE [LARGE SCALE GENOMIC DNA]</scope>
    <source>
        <strain evidence="9 10">LMG 27802</strain>
    </source>
</reference>
<keyword evidence="1" id="KW-0285">Flavoprotein</keyword>
<evidence type="ECO:0000256" key="4">
    <source>
        <dbReference type="ARBA" id="ARBA00023002"/>
    </source>
</evidence>
<dbReference type="AlphaFoldDB" id="A0A7W4K6P4"/>
<keyword evidence="4" id="KW-0560">Oxidoreductase</keyword>
<accession>A0A7W4K6P4</accession>
<dbReference type="SUPFAM" id="SSF63380">
    <property type="entry name" value="Riboflavin synthase domain-like"/>
    <property type="match status" value="1"/>
</dbReference>
<evidence type="ECO:0000256" key="5">
    <source>
        <dbReference type="ARBA" id="ARBA00023004"/>
    </source>
</evidence>
<dbReference type="InterPro" id="IPR039261">
    <property type="entry name" value="FNR_nucleotide-bd"/>
</dbReference>
<evidence type="ECO:0000313" key="9">
    <source>
        <dbReference type="EMBL" id="MBB2201389.1"/>
    </source>
</evidence>
<dbReference type="PROSITE" id="PS51085">
    <property type="entry name" value="2FE2S_FER_2"/>
    <property type="match status" value="1"/>
</dbReference>
<protein>
    <submittedName>
        <fullName evidence="9">Oxidoreductase</fullName>
    </submittedName>
</protein>
<sequence length="318" mass="33607">MSIAMFPTIACEIAPEGTDCLRLTLVAPDGKPLPAFSPGAHIDVLTPAGLTRQYSLCGSPHDTAWYEICVKRESTSRGGSRSLHEGVKPGAVLMISAPRNAFPLPEASRHILIAGGIGITPLIPMVRDLSARGRSFAFHYYASRPAEAPFLTEFRAGAFGPGASLRASFADHPPAGLESADPADAIMLCGPTGFMAAVRTRALFHGWRAEQIHCEHFQPPVDLPAHQGGDEAFAVRLARSGRVLEVGADESIAEALLAQGVSVDLSCEQGMCGACLMPLLDGEADHRDSVQGDGEKARNVQIALCCSRAKSACLVLDL</sequence>
<organism evidence="9 10">
    <name type="scientific">Gluconacetobacter tumulisoli</name>
    <dbReference type="NCBI Taxonomy" id="1286189"/>
    <lineage>
        <taxon>Bacteria</taxon>
        <taxon>Pseudomonadati</taxon>
        <taxon>Pseudomonadota</taxon>
        <taxon>Alphaproteobacteria</taxon>
        <taxon>Acetobacterales</taxon>
        <taxon>Acetobacteraceae</taxon>
        <taxon>Gluconacetobacter</taxon>
    </lineage>
</organism>
<dbReference type="InterPro" id="IPR036010">
    <property type="entry name" value="2Fe-2S_ferredoxin-like_sf"/>
</dbReference>
<comment type="caution">
    <text evidence="9">The sequence shown here is derived from an EMBL/GenBank/DDBJ whole genome shotgun (WGS) entry which is preliminary data.</text>
</comment>
<keyword evidence="2" id="KW-0001">2Fe-2S</keyword>
<dbReference type="InterPro" id="IPR006058">
    <property type="entry name" value="2Fe2S_fd_BS"/>
</dbReference>
<dbReference type="PRINTS" id="PR00409">
    <property type="entry name" value="PHDIOXRDTASE"/>
</dbReference>
<gene>
    <name evidence="9" type="ORF">HLH28_07300</name>
</gene>
<evidence type="ECO:0000256" key="6">
    <source>
        <dbReference type="ARBA" id="ARBA00023014"/>
    </source>
</evidence>
<dbReference type="PANTHER" id="PTHR47354">
    <property type="entry name" value="NADH OXIDOREDUCTASE HCR"/>
    <property type="match status" value="1"/>
</dbReference>
<evidence type="ECO:0000259" key="8">
    <source>
        <dbReference type="PROSITE" id="PS51384"/>
    </source>
</evidence>
<proteinExistence type="predicted"/>
<dbReference type="RefSeq" id="WP_182956773.1">
    <property type="nucleotide sequence ID" value="NZ_JABEQM010000004.1"/>
</dbReference>
<evidence type="ECO:0000256" key="1">
    <source>
        <dbReference type="ARBA" id="ARBA00022630"/>
    </source>
</evidence>
<dbReference type="InterPro" id="IPR050415">
    <property type="entry name" value="MRET"/>
</dbReference>
<dbReference type="InterPro" id="IPR017938">
    <property type="entry name" value="Riboflavin_synthase-like_b-brl"/>
</dbReference>
<dbReference type="CDD" id="cd06185">
    <property type="entry name" value="PDR_like"/>
    <property type="match status" value="1"/>
</dbReference>
<dbReference type="InterPro" id="IPR017927">
    <property type="entry name" value="FAD-bd_FR_type"/>
</dbReference>
<dbReference type="EMBL" id="JABEQM010000004">
    <property type="protein sequence ID" value="MBB2201389.1"/>
    <property type="molecule type" value="Genomic_DNA"/>
</dbReference>
<keyword evidence="6" id="KW-0411">Iron-sulfur</keyword>
<dbReference type="PROSITE" id="PS00197">
    <property type="entry name" value="2FE2S_FER_1"/>
    <property type="match status" value="1"/>
</dbReference>
<feature type="domain" description="2Fe-2S ferredoxin-type" evidence="7">
    <location>
        <begin position="233"/>
        <end position="318"/>
    </location>
</feature>
<name>A0A7W4K6P4_9PROT</name>
<evidence type="ECO:0000256" key="2">
    <source>
        <dbReference type="ARBA" id="ARBA00022714"/>
    </source>
</evidence>
<dbReference type="CDD" id="cd00207">
    <property type="entry name" value="fer2"/>
    <property type="match status" value="1"/>
</dbReference>
<dbReference type="GO" id="GO:0046872">
    <property type="term" value="F:metal ion binding"/>
    <property type="evidence" value="ECO:0007669"/>
    <property type="project" value="UniProtKB-KW"/>
</dbReference>
<dbReference type="GO" id="GO:0016491">
    <property type="term" value="F:oxidoreductase activity"/>
    <property type="evidence" value="ECO:0007669"/>
    <property type="project" value="UniProtKB-KW"/>
</dbReference>
<dbReference type="SUPFAM" id="SSF52343">
    <property type="entry name" value="Ferredoxin reductase-like, C-terminal NADP-linked domain"/>
    <property type="match status" value="1"/>
</dbReference>
<keyword evidence="5" id="KW-0408">Iron</keyword>
<dbReference type="Gene3D" id="3.10.20.30">
    <property type="match status" value="1"/>
</dbReference>
<dbReference type="PANTHER" id="PTHR47354:SF1">
    <property type="entry name" value="CARNITINE MONOOXYGENASE REDUCTASE SUBUNIT"/>
    <property type="match status" value="1"/>
</dbReference>
<dbReference type="Proteomes" id="UP000578030">
    <property type="component" value="Unassembled WGS sequence"/>
</dbReference>
<evidence type="ECO:0000256" key="3">
    <source>
        <dbReference type="ARBA" id="ARBA00022723"/>
    </source>
</evidence>
<keyword evidence="10" id="KW-1185">Reference proteome</keyword>
<dbReference type="Gene3D" id="3.40.50.80">
    <property type="entry name" value="Nucleotide-binding domain of ferredoxin-NADP reductase (FNR) module"/>
    <property type="match status" value="1"/>
</dbReference>